<dbReference type="Proteomes" id="UP000821845">
    <property type="component" value="Chromosome 9"/>
</dbReference>
<reference evidence="1" key="1">
    <citation type="submission" date="2020-05" db="EMBL/GenBank/DDBJ databases">
        <title>Large-scale comparative analyses of tick genomes elucidate their genetic diversity and vector capacities.</title>
        <authorList>
            <person name="Jia N."/>
            <person name="Wang J."/>
            <person name="Shi W."/>
            <person name="Du L."/>
            <person name="Sun Y."/>
            <person name="Zhan W."/>
            <person name="Jiang J."/>
            <person name="Wang Q."/>
            <person name="Zhang B."/>
            <person name="Ji P."/>
            <person name="Sakyi L.B."/>
            <person name="Cui X."/>
            <person name="Yuan T."/>
            <person name="Jiang B."/>
            <person name="Yang W."/>
            <person name="Lam T.T.-Y."/>
            <person name="Chang Q."/>
            <person name="Ding S."/>
            <person name="Wang X."/>
            <person name="Zhu J."/>
            <person name="Ruan X."/>
            <person name="Zhao L."/>
            <person name="Wei J."/>
            <person name="Que T."/>
            <person name="Du C."/>
            <person name="Cheng J."/>
            <person name="Dai P."/>
            <person name="Han X."/>
            <person name="Huang E."/>
            <person name="Gao Y."/>
            <person name="Liu J."/>
            <person name="Shao H."/>
            <person name="Ye R."/>
            <person name="Li L."/>
            <person name="Wei W."/>
            <person name="Wang X."/>
            <person name="Wang C."/>
            <person name="Yang T."/>
            <person name="Huo Q."/>
            <person name="Li W."/>
            <person name="Guo W."/>
            <person name="Chen H."/>
            <person name="Zhou L."/>
            <person name="Ni X."/>
            <person name="Tian J."/>
            <person name="Zhou Y."/>
            <person name="Sheng Y."/>
            <person name="Liu T."/>
            <person name="Pan Y."/>
            <person name="Xia L."/>
            <person name="Li J."/>
            <person name="Zhao F."/>
            <person name="Cao W."/>
        </authorList>
    </citation>
    <scope>NUCLEOTIDE SEQUENCE</scope>
    <source>
        <strain evidence="1">Hyas-2018</strain>
    </source>
</reference>
<protein>
    <submittedName>
        <fullName evidence="1">Uncharacterized protein</fullName>
    </submittedName>
</protein>
<comment type="caution">
    <text evidence="1">The sequence shown here is derived from an EMBL/GenBank/DDBJ whole genome shotgun (WGS) entry which is preliminary data.</text>
</comment>
<evidence type="ECO:0000313" key="1">
    <source>
        <dbReference type="EMBL" id="KAH6922006.1"/>
    </source>
</evidence>
<dbReference type="EMBL" id="CM023489">
    <property type="protein sequence ID" value="KAH6922006.1"/>
    <property type="molecule type" value="Genomic_DNA"/>
</dbReference>
<evidence type="ECO:0000313" key="2">
    <source>
        <dbReference type="Proteomes" id="UP000821845"/>
    </source>
</evidence>
<keyword evidence="2" id="KW-1185">Reference proteome</keyword>
<proteinExistence type="predicted"/>
<organism evidence="1 2">
    <name type="scientific">Hyalomma asiaticum</name>
    <name type="common">Tick</name>
    <dbReference type="NCBI Taxonomy" id="266040"/>
    <lineage>
        <taxon>Eukaryota</taxon>
        <taxon>Metazoa</taxon>
        <taxon>Ecdysozoa</taxon>
        <taxon>Arthropoda</taxon>
        <taxon>Chelicerata</taxon>
        <taxon>Arachnida</taxon>
        <taxon>Acari</taxon>
        <taxon>Parasitiformes</taxon>
        <taxon>Ixodida</taxon>
        <taxon>Ixodoidea</taxon>
        <taxon>Ixodidae</taxon>
        <taxon>Hyalomminae</taxon>
        <taxon>Hyalomma</taxon>
    </lineage>
</organism>
<gene>
    <name evidence="1" type="ORF">HPB50_007406</name>
</gene>
<accession>A0ACB7RHS3</accession>
<name>A0ACB7RHS3_HYAAI</name>
<sequence length="166" mass="18608">MTDELERVGALASHMAVRLTNNFDSDRVGPVAACAPTMVALLAASQPGKPTAEADEAAQSSSRVQSSAERPAQSSATHCRSDAVKRELDARLQAIRRESLRKKKEHLLRMQLAREEHQDNMLKKQVEHAQRMENMKAEKALTELKIQLLRQQHELGIITQPHKMIE</sequence>